<organism evidence="2 3">
    <name type="scientific">Laedolimicola intestinihominis</name>
    <dbReference type="NCBI Taxonomy" id="3133166"/>
    <lineage>
        <taxon>Bacteria</taxon>
        <taxon>Bacillati</taxon>
        <taxon>Bacillota</taxon>
        <taxon>Clostridia</taxon>
        <taxon>Lachnospirales</taxon>
        <taxon>Lachnospiraceae</taxon>
        <taxon>Laedolimicola</taxon>
    </lineage>
</organism>
<protein>
    <submittedName>
        <fullName evidence="2">MarR family transcriptional regulator</fullName>
    </submittedName>
</protein>
<proteinExistence type="predicted"/>
<dbReference type="Proteomes" id="UP001438008">
    <property type="component" value="Unassembled WGS sequence"/>
</dbReference>
<evidence type="ECO:0000313" key="2">
    <source>
        <dbReference type="EMBL" id="MEQ2473787.1"/>
    </source>
</evidence>
<sequence length="146" mass="17346">MEATREEILRVWMQLSLAINNERVVSGLPYNEFLICSILYWNQKRKAPRELTATDLCGETKILKSQMNRTLNSLEKKGLIERTRSEKDKRQVYVSFRMERADVYEKEHERLLNFVDELMDRIGWEHSEEIVKLFHLIAKMADEVIG</sequence>
<dbReference type="PROSITE" id="PS50995">
    <property type="entry name" value="HTH_MARR_2"/>
    <property type="match status" value="1"/>
</dbReference>
<dbReference type="InterPro" id="IPR036390">
    <property type="entry name" value="WH_DNA-bd_sf"/>
</dbReference>
<keyword evidence="3" id="KW-1185">Reference proteome</keyword>
<dbReference type="PANTHER" id="PTHR33164">
    <property type="entry name" value="TRANSCRIPTIONAL REGULATOR, MARR FAMILY"/>
    <property type="match status" value="1"/>
</dbReference>
<accession>A0ABV1FL12</accession>
<gene>
    <name evidence="2" type="ORF">WMO29_15035</name>
</gene>
<evidence type="ECO:0000313" key="3">
    <source>
        <dbReference type="Proteomes" id="UP001438008"/>
    </source>
</evidence>
<dbReference type="SMART" id="SM00347">
    <property type="entry name" value="HTH_MARR"/>
    <property type="match status" value="1"/>
</dbReference>
<comment type="caution">
    <text evidence="2">The sequence shown here is derived from an EMBL/GenBank/DDBJ whole genome shotgun (WGS) entry which is preliminary data.</text>
</comment>
<evidence type="ECO:0000259" key="1">
    <source>
        <dbReference type="PROSITE" id="PS50995"/>
    </source>
</evidence>
<dbReference type="InterPro" id="IPR039422">
    <property type="entry name" value="MarR/SlyA-like"/>
</dbReference>
<dbReference type="RefSeq" id="WP_349165348.1">
    <property type="nucleotide sequence ID" value="NZ_JBBMFE010000018.1"/>
</dbReference>
<dbReference type="Pfam" id="PF12802">
    <property type="entry name" value="MarR_2"/>
    <property type="match status" value="1"/>
</dbReference>
<dbReference type="InterPro" id="IPR036388">
    <property type="entry name" value="WH-like_DNA-bd_sf"/>
</dbReference>
<dbReference type="Gene3D" id="1.10.10.10">
    <property type="entry name" value="Winged helix-like DNA-binding domain superfamily/Winged helix DNA-binding domain"/>
    <property type="match status" value="1"/>
</dbReference>
<dbReference type="PANTHER" id="PTHR33164:SF89">
    <property type="entry name" value="MARR FAMILY REGULATORY PROTEIN"/>
    <property type="match status" value="1"/>
</dbReference>
<dbReference type="SUPFAM" id="SSF46785">
    <property type="entry name" value="Winged helix' DNA-binding domain"/>
    <property type="match status" value="1"/>
</dbReference>
<name>A0ABV1FL12_9FIRM</name>
<dbReference type="EMBL" id="JBBMFE010000018">
    <property type="protein sequence ID" value="MEQ2473787.1"/>
    <property type="molecule type" value="Genomic_DNA"/>
</dbReference>
<reference evidence="2 3" key="1">
    <citation type="submission" date="2024-03" db="EMBL/GenBank/DDBJ databases">
        <title>Human intestinal bacterial collection.</title>
        <authorList>
            <person name="Pauvert C."/>
            <person name="Hitch T.C.A."/>
            <person name="Clavel T."/>
        </authorList>
    </citation>
    <scope>NUCLEOTIDE SEQUENCE [LARGE SCALE GENOMIC DNA]</scope>
    <source>
        <strain evidence="2 3">CLA-AA-H132</strain>
    </source>
</reference>
<feature type="domain" description="HTH marR-type" evidence="1">
    <location>
        <begin position="5"/>
        <end position="142"/>
    </location>
</feature>
<dbReference type="InterPro" id="IPR000835">
    <property type="entry name" value="HTH_MarR-typ"/>
</dbReference>